<feature type="transmembrane region" description="Helical" evidence="6">
    <location>
        <begin position="262"/>
        <end position="285"/>
    </location>
</feature>
<feature type="transmembrane region" description="Helical" evidence="6">
    <location>
        <begin position="371"/>
        <end position="391"/>
    </location>
</feature>
<feature type="transmembrane region" description="Helical" evidence="6">
    <location>
        <begin position="342"/>
        <end position="364"/>
    </location>
</feature>
<dbReference type="InterPro" id="IPR050833">
    <property type="entry name" value="Poly_Biosynth_Transport"/>
</dbReference>
<evidence type="ECO:0000256" key="4">
    <source>
        <dbReference type="ARBA" id="ARBA00022989"/>
    </source>
</evidence>
<sequence length="477" mass="54787">MKFSSAILKINESPVLKNSIWGLASSVTQNVLLSLFFVIVARKYSTFDFAQFLIANTLYQIVAAFSTLGLGQWFVREYLISEDKKSLISKFLKIQFYSGTFFYLINLALAYSIYDGNLVRELSIVLGINVVFDNIIFAIKSLNIADFEQQKTFRILLIDAVLRFLIGVVLMFYPMPMMVLCLMIVAVRFATLYLFINIGVKHLVNFTTILKTKVSYSDLKTLISNNWSFIVIGSISIIYWRIASIIISKLLTDTDVANYEISFKIFLLAQLVPLILSSSVFPSLVKLFELPDKTDFQVHYRKFYMIYLIFGLASFTFIFSFSSLLIPFAFGSTYIETSKYTAEMFLTMIVFPTFLLQANVLIAMKLEKLDMLLNIIGIFVYLVLTFIGFSYVKSLSVINYSIFISFVVLHIIQDIILIKRRIITLKYSILVYFSITSIVLLYIFLSDTINPYLLFTVFWLLLLVVGLSVKGIFKRIF</sequence>
<keyword evidence="2" id="KW-1003">Cell membrane</keyword>
<protein>
    <submittedName>
        <fullName evidence="7">Oligosaccharide flippase family protein</fullName>
    </submittedName>
</protein>
<keyword evidence="5 6" id="KW-0472">Membrane</keyword>
<feature type="transmembrane region" description="Helical" evidence="6">
    <location>
        <begin position="192"/>
        <end position="210"/>
    </location>
</feature>
<feature type="transmembrane region" description="Helical" evidence="6">
    <location>
        <begin position="20"/>
        <end position="41"/>
    </location>
</feature>
<evidence type="ECO:0000256" key="6">
    <source>
        <dbReference type="SAM" id="Phobius"/>
    </source>
</evidence>
<feature type="transmembrane region" description="Helical" evidence="6">
    <location>
        <begin position="397"/>
        <end position="417"/>
    </location>
</feature>
<keyword evidence="8" id="KW-1185">Reference proteome</keyword>
<dbReference type="EMBL" id="JAPWGM010000002">
    <property type="protein sequence ID" value="MCZ4244146.1"/>
    <property type="molecule type" value="Genomic_DNA"/>
</dbReference>
<dbReference type="RefSeq" id="WP_269427211.1">
    <property type="nucleotide sequence ID" value="NZ_JAPWGM010000002.1"/>
</dbReference>
<name>A0ABT4L8A2_9SPHI</name>
<feature type="transmembrane region" description="Helical" evidence="6">
    <location>
        <begin position="306"/>
        <end position="330"/>
    </location>
</feature>
<comment type="caution">
    <text evidence="7">The sequence shown here is derived from an EMBL/GenBank/DDBJ whole genome shotgun (WGS) entry which is preliminary data.</text>
</comment>
<dbReference type="PANTHER" id="PTHR30250">
    <property type="entry name" value="PST FAMILY PREDICTED COLANIC ACID TRANSPORTER"/>
    <property type="match status" value="1"/>
</dbReference>
<dbReference type="InterPro" id="IPR002797">
    <property type="entry name" value="Polysacc_synth"/>
</dbReference>
<feature type="transmembrane region" description="Helical" evidence="6">
    <location>
        <begin position="429"/>
        <end position="446"/>
    </location>
</feature>
<keyword evidence="3 6" id="KW-0812">Transmembrane</keyword>
<feature type="transmembrane region" description="Helical" evidence="6">
    <location>
        <begin position="160"/>
        <end position="186"/>
    </location>
</feature>
<feature type="transmembrane region" description="Helical" evidence="6">
    <location>
        <begin position="452"/>
        <end position="473"/>
    </location>
</feature>
<feature type="transmembrane region" description="Helical" evidence="6">
    <location>
        <begin position="96"/>
        <end position="114"/>
    </location>
</feature>
<evidence type="ECO:0000256" key="5">
    <source>
        <dbReference type="ARBA" id="ARBA00023136"/>
    </source>
</evidence>
<dbReference type="Pfam" id="PF01943">
    <property type="entry name" value="Polysacc_synt"/>
    <property type="match status" value="1"/>
</dbReference>
<evidence type="ECO:0000256" key="2">
    <source>
        <dbReference type="ARBA" id="ARBA00022475"/>
    </source>
</evidence>
<evidence type="ECO:0000313" key="7">
    <source>
        <dbReference type="EMBL" id="MCZ4244146.1"/>
    </source>
</evidence>
<accession>A0ABT4L8A2</accession>
<evidence type="ECO:0000256" key="1">
    <source>
        <dbReference type="ARBA" id="ARBA00004651"/>
    </source>
</evidence>
<comment type="subcellular location">
    <subcellularLocation>
        <location evidence="1">Cell membrane</location>
        <topology evidence="1">Multi-pass membrane protein</topology>
    </subcellularLocation>
</comment>
<feature type="transmembrane region" description="Helical" evidence="6">
    <location>
        <begin position="53"/>
        <end position="75"/>
    </location>
</feature>
<feature type="transmembrane region" description="Helical" evidence="6">
    <location>
        <begin position="222"/>
        <end position="242"/>
    </location>
</feature>
<gene>
    <name evidence="7" type="ORF">O0955_09015</name>
</gene>
<keyword evidence="4 6" id="KW-1133">Transmembrane helix</keyword>
<evidence type="ECO:0000313" key="8">
    <source>
        <dbReference type="Proteomes" id="UP001144347"/>
    </source>
</evidence>
<reference evidence="7" key="1">
    <citation type="submission" date="2022-12" db="EMBL/GenBank/DDBJ databases">
        <title>Genome sequence of HCMS5-2.</title>
        <authorList>
            <person name="Woo H."/>
        </authorList>
    </citation>
    <scope>NUCLEOTIDE SEQUENCE</scope>
    <source>
        <strain evidence="7">HCMS5-2</strain>
    </source>
</reference>
<dbReference type="PANTHER" id="PTHR30250:SF11">
    <property type="entry name" value="O-ANTIGEN TRANSPORTER-RELATED"/>
    <property type="match status" value="1"/>
</dbReference>
<organism evidence="7 8">
    <name type="scientific">Pedobacter punctiformis</name>
    <dbReference type="NCBI Taxonomy" id="3004097"/>
    <lineage>
        <taxon>Bacteria</taxon>
        <taxon>Pseudomonadati</taxon>
        <taxon>Bacteroidota</taxon>
        <taxon>Sphingobacteriia</taxon>
        <taxon>Sphingobacteriales</taxon>
        <taxon>Sphingobacteriaceae</taxon>
        <taxon>Pedobacter</taxon>
    </lineage>
</organism>
<feature type="transmembrane region" description="Helical" evidence="6">
    <location>
        <begin position="120"/>
        <end position="139"/>
    </location>
</feature>
<dbReference type="Proteomes" id="UP001144347">
    <property type="component" value="Unassembled WGS sequence"/>
</dbReference>
<proteinExistence type="predicted"/>
<evidence type="ECO:0000256" key="3">
    <source>
        <dbReference type="ARBA" id="ARBA00022692"/>
    </source>
</evidence>